<evidence type="ECO:0000256" key="4">
    <source>
        <dbReference type="ARBA" id="ARBA00022737"/>
    </source>
</evidence>
<gene>
    <name evidence="5" type="ORF">CUNI_LOCUS5790</name>
</gene>
<evidence type="ECO:0000256" key="3">
    <source>
        <dbReference type="ARBA" id="ARBA00022614"/>
    </source>
</evidence>
<dbReference type="GO" id="GO:0005634">
    <property type="term" value="C:nucleus"/>
    <property type="evidence" value="ECO:0007669"/>
    <property type="project" value="TreeGrafter"/>
</dbReference>
<evidence type="ECO:0000313" key="5">
    <source>
        <dbReference type="EMBL" id="CAG5120232.1"/>
    </source>
</evidence>
<comment type="subcellular location">
    <subcellularLocation>
        <location evidence="1">Cytoplasm</location>
    </subcellularLocation>
</comment>
<sequence>MAIAGVKLASDGGFVTNCFPARYRFGRTSSEASGAWVLAHEDEQKRRFKAVLCAKHRTYSQIKEQRKNSELEAPKLATDKLDDSSKKVDTSVDILDKHFLMKHCCIDDPSDLCSLNISSRQLTDANEDDLLLFKNVAYINAGENFLPFEVFRQFYSVRELEVPLNGLRSLKISHTDFTNLE</sequence>
<keyword evidence="2" id="KW-0963">Cytoplasm</keyword>
<dbReference type="GO" id="GO:0005737">
    <property type="term" value="C:cytoplasm"/>
    <property type="evidence" value="ECO:0007669"/>
    <property type="project" value="UniProtKB-SubCell"/>
</dbReference>
<accession>A0A8S3YXG3</accession>
<dbReference type="EMBL" id="CAJHNH020000860">
    <property type="protein sequence ID" value="CAG5120232.1"/>
    <property type="molecule type" value="Genomic_DNA"/>
</dbReference>
<dbReference type="OrthoDB" id="1687175at2759"/>
<feature type="non-terminal residue" evidence="5">
    <location>
        <position position="1"/>
    </location>
</feature>
<comment type="caution">
    <text evidence="5">The sequence shown here is derived from an EMBL/GenBank/DDBJ whole genome shotgun (WGS) entry which is preliminary data.</text>
</comment>
<evidence type="ECO:0000256" key="1">
    <source>
        <dbReference type="ARBA" id="ARBA00004496"/>
    </source>
</evidence>
<dbReference type="AlphaFoldDB" id="A0A8S3YXG3"/>
<reference evidence="5" key="1">
    <citation type="submission" date="2021-04" db="EMBL/GenBank/DDBJ databases">
        <authorList>
            <consortium name="Molecular Ecology Group"/>
        </authorList>
    </citation>
    <scope>NUCLEOTIDE SEQUENCE</scope>
</reference>
<keyword evidence="3" id="KW-0433">Leucine-rich repeat</keyword>
<evidence type="ECO:0000256" key="2">
    <source>
        <dbReference type="ARBA" id="ARBA00022490"/>
    </source>
</evidence>
<organism evidence="5 6">
    <name type="scientific">Candidula unifasciata</name>
    <dbReference type="NCBI Taxonomy" id="100452"/>
    <lineage>
        <taxon>Eukaryota</taxon>
        <taxon>Metazoa</taxon>
        <taxon>Spiralia</taxon>
        <taxon>Lophotrochozoa</taxon>
        <taxon>Mollusca</taxon>
        <taxon>Gastropoda</taxon>
        <taxon>Heterobranchia</taxon>
        <taxon>Euthyneura</taxon>
        <taxon>Panpulmonata</taxon>
        <taxon>Eupulmonata</taxon>
        <taxon>Stylommatophora</taxon>
        <taxon>Helicina</taxon>
        <taxon>Helicoidea</taxon>
        <taxon>Geomitridae</taxon>
        <taxon>Candidula</taxon>
    </lineage>
</organism>
<dbReference type="Proteomes" id="UP000678393">
    <property type="component" value="Unassembled WGS sequence"/>
</dbReference>
<keyword evidence="4" id="KW-0677">Repeat</keyword>
<keyword evidence="6" id="KW-1185">Reference proteome</keyword>
<protein>
    <submittedName>
        <fullName evidence="5">Uncharacterized protein</fullName>
    </submittedName>
</protein>
<dbReference type="PANTHER" id="PTHR22710:SF2">
    <property type="entry name" value="X-RAY RADIATION RESISTANCE-ASSOCIATED PROTEIN 1"/>
    <property type="match status" value="1"/>
</dbReference>
<name>A0A8S3YXG3_9EUPU</name>
<proteinExistence type="predicted"/>
<dbReference type="PANTHER" id="PTHR22710">
    <property type="entry name" value="X-RAY RADIATION RESISTANCE ASSOCIATED PROTEIN 1 XRRA1"/>
    <property type="match status" value="1"/>
</dbReference>
<evidence type="ECO:0000313" key="6">
    <source>
        <dbReference type="Proteomes" id="UP000678393"/>
    </source>
</evidence>